<name>A0A846N107_9PROT</name>
<organism evidence="2 3">
    <name type="scientific">Rhizomicrobium palustre</name>
    <dbReference type="NCBI Taxonomy" id="189966"/>
    <lineage>
        <taxon>Bacteria</taxon>
        <taxon>Pseudomonadati</taxon>
        <taxon>Pseudomonadota</taxon>
        <taxon>Alphaproteobacteria</taxon>
        <taxon>Micropepsales</taxon>
        <taxon>Micropepsaceae</taxon>
        <taxon>Rhizomicrobium</taxon>
    </lineage>
</organism>
<dbReference type="InterPro" id="IPR022254">
    <property type="entry name" value="DUF3775"/>
</dbReference>
<protein>
    <recommendedName>
        <fullName evidence="4">DUF3775 domain-containing protein</fullName>
    </recommendedName>
</protein>
<feature type="region of interest" description="Disordered" evidence="1">
    <location>
        <begin position="42"/>
        <end position="66"/>
    </location>
</feature>
<dbReference type="RefSeq" id="WP_167083055.1">
    <property type="nucleotide sequence ID" value="NZ_BAAADC010000001.1"/>
</dbReference>
<sequence>MAEPKIIDVEPEKPADAPVLAIATDKVTFIILRARSYDAKEAGLDVADGSNPTDDGDLDELQDSPDDLTRRELSDAIKALNEEEQINLVALAWLGRGTFDLSEWQTALDTARDEHNARTAQYLLGLPLLGDYLEEGLAQFGESISDDEAVD</sequence>
<dbReference type="EMBL" id="JAASRM010000001">
    <property type="protein sequence ID" value="NIK88922.1"/>
    <property type="molecule type" value="Genomic_DNA"/>
</dbReference>
<evidence type="ECO:0000313" key="2">
    <source>
        <dbReference type="EMBL" id="NIK88922.1"/>
    </source>
</evidence>
<feature type="compositionally biased region" description="Acidic residues" evidence="1">
    <location>
        <begin position="54"/>
        <end position="66"/>
    </location>
</feature>
<proteinExistence type="predicted"/>
<keyword evidence="3" id="KW-1185">Reference proteome</keyword>
<dbReference type="Proteomes" id="UP000570514">
    <property type="component" value="Unassembled WGS sequence"/>
</dbReference>
<evidence type="ECO:0000313" key="3">
    <source>
        <dbReference type="Proteomes" id="UP000570514"/>
    </source>
</evidence>
<gene>
    <name evidence="2" type="ORF">FHS83_002240</name>
</gene>
<reference evidence="2 3" key="1">
    <citation type="submission" date="2020-03" db="EMBL/GenBank/DDBJ databases">
        <title>Genomic Encyclopedia of Type Strains, Phase IV (KMG-IV): sequencing the most valuable type-strain genomes for metagenomic binning, comparative biology and taxonomic classification.</title>
        <authorList>
            <person name="Goeker M."/>
        </authorList>
    </citation>
    <scope>NUCLEOTIDE SEQUENCE [LARGE SCALE GENOMIC DNA]</scope>
    <source>
        <strain evidence="2 3">DSM 19867</strain>
    </source>
</reference>
<dbReference type="Pfam" id="PF12616">
    <property type="entry name" value="DUF3775"/>
    <property type="match status" value="1"/>
</dbReference>
<evidence type="ECO:0008006" key="4">
    <source>
        <dbReference type="Google" id="ProtNLM"/>
    </source>
</evidence>
<accession>A0A846N107</accession>
<comment type="caution">
    <text evidence="2">The sequence shown here is derived from an EMBL/GenBank/DDBJ whole genome shotgun (WGS) entry which is preliminary data.</text>
</comment>
<evidence type="ECO:0000256" key="1">
    <source>
        <dbReference type="SAM" id="MobiDB-lite"/>
    </source>
</evidence>
<dbReference type="AlphaFoldDB" id="A0A846N107"/>